<dbReference type="Proteomes" id="UP000019335">
    <property type="component" value="Chromosome 7"/>
</dbReference>
<dbReference type="AlphaFoldDB" id="W7TJU0"/>
<gene>
    <name evidence="2" type="ORF">Naga_101048g2</name>
</gene>
<evidence type="ECO:0000313" key="2">
    <source>
        <dbReference type="EMBL" id="EWM27355.1"/>
    </source>
</evidence>
<dbReference type="EMBL" id="AZIL01000486">
    <property type="protein sequence ID" value="EWM27355.1"/>
    <property type="molecule type" value="Genomic_DNA"/>
</dbReference>
<organism evidence="2 3">
    <name type="scientific">Nannochloropsis gaditana</name>
    <dbReference type="NCBI Taxonomy" id="72520"/>
    <lineage>
        <taxon>Eukaryota</taxon>
        <taxon>Sar</taxon>
        <taxon>Stramenopiles</taxon>
        <taxon>Ochrophyta</taxon>
        <taxon>Eustigmatophyceae</taxon>
        <taxon>Eustigmatales</taxon>
        <taxon>Monodopsidaceae</taxon>
        <taxon>Nannochloropsis</taxon>
    </lineage>
</organism>
<reference evidence="2 3" key="1">
    <citation type="journal article" date="2014" name="Mol. Plant">
        <title>Chromosome Scale Genome Assembly and Transcriptome Profiling of Nannochloropsis gaditana in Nitrogen Depletion.</title>
        <authorList>
            <person name="Corteggiani Carpinelli E."/>
            <person name="Telatin A."/>
            <person name="Vitulo N."/>
            <person name="Forcato C."/>
            <person name="D'Angelo M."/>
            <person name="Schiavon R."/>
            <person name="Vezzi A."/>
            <person name="Giacometti G.M."/>
            <person name="Morosinotto T."/>
            <person name="Valle G."/>
        </authorList>
    </citation>
    <scope>NUCLEOTIDE SEQUENCE [LARGE SCALE GENOMIC DNA]</scope>
    <source>
        <strain evidence="2 3">B-31</strain>
    </source>
</reference>
<evidence type="ECO:0000256" key="1">
    <source>
        <dbReference type="SAM" id="MobiDB-lite"/>
    </source>
</evidence>
<evidence type="ECO:0000313" key="3">
    <source>
        <dbReference type="Proteomes" id="UP000019335"/>
    </source>
</evidence>
<feature type="region of interest" description="Disordered" evidence="1">
    <location>
        <begin position="81"/>
        <end position="101"/>
    </location>
</feature>
<comment type="caution">
    <text evidence="2">The sequence shown here is derived from an EMBL/GenBank/DDBJ whole genome shotgun (WGS) entry which is preliminary data.</text>
</comment>
<accession>W7TJU0</accession>
<keyword evidence="3" id="KW-1185">Reference proteome</keyword>
<sequence length="191" mass="21711">MEISGVSSEPQSQYKQFNDRNQFLKQPDKQEWIWFIKYKAVARIAVAVSPNGQVFRILELAVHLEKSTKWEHRDSDVGISRRNLGHRSSGGHLGVPVSQGGKDRLWDRHSCRLKGRLGRKRCHIGDVPGGKQFYHFLSTSVRTTQASYGCLIEMSVRMQQVGGGKARREKGGREEAKKGYEEKEIVAFKTP</sequence>
<name>W7TJU0_9STRA</name>
<protein>
    <submittedName>
        <fullName evidence="2">Uncharacterized protein</fullName>
    </submittedName>
</protein>
<proteinExistence type="predicted"/>